<dbReference type="Proteomes" id="UP000295518">
    <property type="component" value="Unassembled WGS sequence"/>
</dbReference>
<feature type="domain" description="Obg" evidence="12">
    <location>
        <begin position="1"/>
        <end position="156"/>
    </location>
</feature>
<feature type="domain" description="OBG-type G" evidence="10">
    <location>
        <begin position="157"/>
        <end position="324"/>
    </location>
</feature>
<dbReference type="SUPFAM" id="SSF82051">
    <property type="entry name" value="Obg GTP-binding protein N-terminal domain"/>
    <property type="match status" value="1"/>
</dbReference>
<dbReference type="GO" id="GO:0000287">
    <property type="term" value="F:magnesium ion binding"/>
    <property type="evidence" value="ECO:0007669"/>
    <property type="project" value="InterPro"/>
</dbReference>
<dbReference type="RefSeq" id="WP_094254739.1">
    <property type="nucleotide sequence ID" value="NZ_NNCE01000005.1"/>
</dbReference>
<proteinExistence type="inferred from homology"/>
<dbReference type="InterPro" id="IPR031167">
    <property type="entry name" value="G_OBG"/>
</dbReference>
<evidence type="ECO:0000256" key="2">
    <source>
        <dbReference type="ARBA" id="ARBA00007699"/>
    </source>
</evidence>
<dbReference type="Pfam" id="PF01018">
    <property type="entry name" value="GTP1_OBG"/>
    <property type="match status" value="1"/>
</dbReference>
<keyword evidence="3 9" id="KW-0963">Cytoplasm</keyword>
<dbReference type="Gene3D" id="3.30.300.350">
    <property type="entry name" value="GTP-binding protein OBG, C-terminal domain"/>
    <property type="match status" value="1"/>
</dbReference>
<dbReference type="HAMAP" id="MF_01454">
    <property type="entry name" value="GTPase_Obg"/>
    <property type="match status" value="1"/>
</dbReference>
<dbReference type="InterPro" id="IPR006074">
    <property type="entry name" value="GTP1-OBG_CS"/>
</dbReference>
<evidence type="ECO:0000259" key="11">
    <source>
        <dbReference type="PROSITE" id="PS51881"/>
    </source>
</evidence>
<feature type="binding site" evidence="9">
    <location>
        <position position="170"/>
    </location>
    <ligand>
        <name>Mg(2+)</name>
        <dbReference type="ChEBI" id="CHEBI:18420"/>
    </ligand>
</feature>
<dbReference type="PRINTS" id="PR00326">
    <property type="entry name" value="GTP1OBG"/>
</dbReference>
<comment type="cofactor">
    <cofactor evidence="1 9">
        <name>Mg(2+)</name>
        <dbReference type="ChEBI" id="CHEBI:18420"/>
    </cofactor>
</comment>
<feature type="binding site" evidence="9">
    <location>
        <begin position="209"/>
        <end position="212"/>
    </location>
    <ligand>
        <name>GTP</name>
        <dbReference type="ChEBI" id="CHEBI:37565"/>
    </ligand>
</feature>
<accession>A0A4R6IDK5</accession>
<feature type="binding site" evidence="9">
    <location>
        <begin position="163"/>
        <end position="170"/>
    </location>
    <ligand>
        <name>GTP</name>
        <dbReference type="ChEBI" id="CHEBI:37565"/>
    </ligand>
</feature>
<keyword evidence="5 9" id="KW-0547">Nucleotide-binding</keyword>
<dbReference type="InterPro" id="IPR014100">
    <property type="entry name" value="GTP-bd_Obg/CgtA"/>
</dbReference>
<dbReference type="FunFam" id="2.70.210.12:FF:000001">
    <property type="entry name" value="GTPase Obg"/>
    <property type="match status" value="1"/>
</dbReference>
<feature type="domain" description="OCT" evidence="11">
    <location>
        <begin position="339"/>
        <end position="417"/>
    </location>
</feature>
<protein>
    <recommendedName>
        <fullName evidence="9">GTPase Obg</fullName>
        <ecNumber evidence="9">3.6.5.-</ecNumber>
    </recommendedName>
    <alternativeName>
        <fullName evidence="9">GTP-binding protein Obg</fullName>
    </alternativeName>
</protein>
<keyword evidence="8 9" id="KW-0342">GTP-binding</keyword>
<comment type="similarity">
    <text evidence="2 9">Belongs to the TRAFAC class OBG-HflX-like GTPase superfamily. OBG GTPase family.</text>
</comment>
<evidence type="ECO:0000259" key="12">
    <source>
        <dbReference type="PROSITE" id="PS51883"/>
    </source>
</evidence>
<comment type="caution">
    <text evidence="13">The sequence shown here is derived from an EMBL/GenBank/DDBJ whole genome shotgun (WGS) entry which is preliminary data.</text>
</comment>
<evidence type="ECO:0000256" key="5">
    <source>
        <dbReference type="ARBA" id="ARBA00022741"/>
    </source>
</evidence>
<dbReference type="Gene3D" id="3.40.50.300">
    <property type="entry name" value="P-loop containing nucleotide triphosphate hydrolases"/>
    <property type="match status" value="1"/>
</dbReference>
<evidence type="ECO:0000259" key="10">
    <source>
        <dbReference type="PROSITE" id="PS51710"/>
    </source>
</evidence>
<evidence type="ECO:0000256" key="8">
    <source>
        <dbReference type="ARBA" id="ARBA00023134"/>
    </source>
</evidence>
<keyword evidence="14" id="KW-1185">Reference proteome</keyword>
<feature type="binding site" evidence="9">
    <location>
        <begin position="278"/>
        <end position="281"/>
    </location>
    <ligand>
        <name>GTP</name>
        <dbReference type="ChEBI" id="CHEBI:37565"/>
    </ligand>
</feature>
<dbReference type="PROSITE" id="PS51883">
    <property type="entry name" value="OBG"/>
    <property type="match status" value="1"/>
</dbReference>
<dbReference type="NCBIfam" id="NF008955">
    <property type="entry name" value="PRK12297.1"/>
    <property type="match status" value="1"/>
</dbReference>
<dbReference type="Pfam" id="PF01926">
    <property type="entry name" value="MMR_HSR1"/>
    <property type="match status" value="1"/>
</dbReference>
<dbReference type="Gene3D" id="2.70.210.12">
    <property type="entry name" value="GTP1/OBG domain"/>
    <property type="match status" value="1"/>
</dbReference>
<dbReference type="InterPro" id="IPR036726">
    <property type="entry name" value="GTP1_OBG_dom_sf"/>
</dbReference>
<evidence type="ECO:0000256" key="6">
    <source>
        <dbReference type="ARBA" id="ARBA00022801"/>
    </source>
</evidence>
<organism evidence="13 14">
    <name type="scientific">Mycoplasma testudineum</name>
    <dbReference type="NCBI Taxonomy" id="244584"/>
    <lineage>
        <taxon>Bacteria</taxon>
        <taxon>Bacillati</taxon>
        <taxon>Mycoplasmatota</taxon>
        <taxon>Mollicutes</taxon>
        <taxon>Mycoplasmataceae</taxon>
        <taxon>Mycoplasma</taxon>
    </lineage>
</organism>
<dbReference type="PROSITE" id="PS00905">
    <property type="entry name" value="GTP1_OBG"/>
    <property type="match status" value="1"/>
</dbReference>
<dbReference type="AlphaFoldDB" id="A0A4R6IDK5"/>
<evidence type="ECO:0000313" key="13">
    <source>
        <dbReference type="EMBL" id="TDO19776.1"/>
    </source>
</evidence>
<dbReference type="EMBL" id="SNWN01000013">
    <property type="protein sequence ID" value="TDO19776.1"/>
    <property type="molecule type" value="Genomic_DNA"/>
</dbReference>
<keyword evidence="6 9" id="KW-0378">Hydrolase</keyword>
<keyword evidence="4 9" id="KW-0479">Metal-binding</keyword>
<evidence type="ECO:0000256" key="1">
    <source>
        <dbReference type="ARBA" id="ARBA00001946"/>
    </source>
</evidence>
<dbReference type="InterPro" id="IPR027417">
    <property type="entry name" value="P-loop_NTPase"/>
</dbReference>
<comment type="function">
    <text evidence="9">An essential GTPase which binds GTP, GDP and possibly (p)ppGpp with moderate affinity, with high nucleotide exchange rates and a fairly low GTP hydrolysis rate. Plays a role in control of the cell cycle, stress response, ribosome biogenesis and in those bacteria that undergo differentiation, in morphogenesis control.</text>
</comment>
<evidence type="ECO:0000256" key="3">
    <source>
        <dbReference type="ARBA" id="ARBA00022490"/>
    </source>
</evidence>
<sequence length="422" mass="47026">MKFIDKVKLNVKAGKGGDGMIAFRREAHVDRGGPSGGDGGNGGNIYFVGDTGKNTLLHLYLQKHIIGFDGVKGGRKNLYGANGEDTFIKVPVGTLVYEGDSIIADVIDENQYLIAKGGKGGRGNAKFKTDRNKAPRLNELGMPGENKNLTLVLKVLADVGFVGLPNAGKSTLLSVISNAKPKIADYAFTTLVPQLGMVDAGDNSFVVADLPGLIQGASQGKGLGLNFLQHIERCKLIAHVIDFGTPNINVIENYERIIFELNQFDNNLTKREEIIIANKLDLEDFEANFKKFKAKYPDKKVFKTSGLLQTDLHKLKLEIGKMLVEINKPLASAETAKEVEFTYDPDFEIVKNYEGDYDIFGSKVEYWYNRIPLTTDDNWRRFNSILKKMGIWNELQKMGVKENDTIRIFSHEFSWSYNDRLD</sequence>
<evidence type="ECO:0000256" key="7">
    <source>
        <dbReference type="ARBA" id="ARBA00022842"/>
    </source>
</evidence>
<gene>
    <name evidence="9" type="primary">obg</name>
    <name evidence="13" type="ORF">EI74_0579</name>
</gene>
<dbReference type="PROSITE" id="PS51710">
    <property type="entry name" value="G_OBG"/>
    <property type="match status" value="1"/>
</dbReference>
<dbReference type="InterPro" id="IPR015349">
    <property type="entry name" value="OCT_dom"/>
</dbReference>
<comment type="subcellular location">
    <subcellularLocation>
        <location evidence="9">Cytoplasm</location>
    </subcellularLocation>
</comment>
<dbReference type="PANTHER" id="PTHR11702">
    <property type="entry name" value="DEVELOPMENTALLY REGULATED GTP-BINDING PROTEIN-RELATED"/>
    <property type="match status" value="1"/>
</dbReference>
<dbReference type="NCBIfam" id="TIGR03595">
    <property type="entry name" value="Obg_CgtA_exten"/>
    <property type="match status" value="1"/>
</dbReference>
<feature type="binding site" evidence="9">
    <location>
        <begin position="305"/>
        <end position="307"/>
    </location>
    <ligand>
        <name>GTP</name>
        <dbReference type="ChEBI" id="CHEBI:37565"/>
    </ligand>
</feature>
<dbReference type="PROSITE" id="PS51881">
    <property type="entry name" value="OCT"/>
    <property type="match status" value="1"/>
</dbReference>
<dbReference type="EC" id="3.6.5.-" evidence="9"/>
<reference evidence="13 14" key="1">
    <citation type="submission" date="2019-03" db="EMBL/GenBank/DDBJ databases">
        <title>Genomic Encyclopedia of Archaeal and Bacterial Type Strains, Phase II (KMG-II): from individual species to whole genera.</title>
        <authorList>
            <person name="Goeker M."/>
        </authorList>
    </citation>
    <scope>NUCLEOTIDE SEQUENCE [LARGE SCALE GENOMIC DNA]</scope>
    <source>
        <strain evidence="13 14">ATCC 700618</strain>
    </source>
</reference>
<dbReference type="SUPFAM" id="SSF102741">
    <property type="entry name" value="Obg GTP-binding protein C-terminal domain"/>
    <property type="match status" value="1"/>
</dbReference>
<comment type="subunit">
    <text evidence="9">Monomer.</text>
</comment>
<dbReference type="OrthoDB" id="9807318at2"/>
<dbReference type="InterPro" id="IPR045086">
    <property type="entry name" value="OBG_GTPase"/>
</dbReference>
<feature type="binding site" evidence="9">
    <location>
        <begin position="188"/>
        <end position="192"/>
    </location>
    <ligand>
        <name>GTP</name>
        <dbReference type="ChEBI" id="CHEBI:37565"/>
    </ligand>
</feature>
<dbReference type="PANTHER" id="PTHR11702:SF31">
    <property type="entry name" value="MITOCHONDRIAL RIBOSOME-ASSOCIATED GTPASE 2"/>
    <property type="match status" value="1"/>
</dbReference>
<dbReference type="NCBIfam" id="TIGR02729">
    <property type="entry name" value="Obg_CgtA"/>
    <property type="match status" value="1"/>
</dbReference>
<dbReference type="CDD" id="cd01898">
    <property type="entry name" value="Obg"/>
    <property type="match status" value="1"/>
</dbReference>
<dbReference type="InterPro" id="IPR006169">
    <property type="entry name" value="GTP1_OBG_dom"/>
</dbReference>
<dbReference type="GO" id="GO:0005525">
    <property type="term" value="F:GTP binding"/>
    <property type="evidence" value="ECO:0007669"/>
    <property type="project" value="UniProtKB-UniRule"/>
</dbReference>
<dbReference type="GO" id="GO:0005737">
    <property type="term" value="C:cytoplasm"/>
    <property type="evidence" value="ECO:0007669"/>
    <property type="project" value="UniProtKB-SubCell"/>
</dbReference>
<dbReference type="SUPFAM" id="SSF52540">
    <property type="entry name" value="P-loop containing nucleoside triphosphate hydrolases"/>
    <property type="match status" value="1"/>
</dbReference>
<feature type="binding site" evidence="9">
    <location>
        <position position="190"/>
    </location>
    <ligand>
        <name>Mg(2+)</name>
        <dbReference type="ChEBI" id="CHEBI:18420"/>
    </ligand>
</feature>
<evidence type="ECO:0000256" key="4">
    <source>
        <dbReference type="ARBA" id="ARBA00022723"/>
    </source>
</evidence>
<dbReference type="Pfam" id="PF09269">
    <property type="entry name" value="DUF1967"/>
    <property type="match status" value="1"/>
</dbReference>
<evidence type="ECO:0000313" key="14">
    <source>
        <dbReference type="Proteomes" id="UP000295518"/>
    </source>
</evidence>
<dbReference type="InterPro" id="IPR036346">
    <property type="entry name" value="GTP-bd_prot_GTP1/OBG_C_sf"/>
</dbReference>
<dbReference type="NCBIfam" id="NF008956">
    <property type="entry name" value="PRK12299.1"/>
    <property type="match status" value="1"/>
</dbReference>
<evidence type="ECO:0000256" key="9">
    <source>
        <dbReference type="HAMAP-Rule" id="MF_01454"/>
    </source>
</evidence>
<dbReference type="GO" id="GO:0042254">
    <property type="term" value="P:ribosome biogenesis"/>
    <property type="evidence" value="ECO:0007669"/>
    <property type="project" value="UniProtKB-UniRule"/>
</dbReference>
<name>A0A4R6IDK5_9MOLU</name>
<dbReference type="GO" id="GO:0003924">
    <property type="term" value="F:GTPase activity"/>
    <property type="evidence" value="ECO:0007669"/>
    <property type="project" value="UniProtKB-UniRule"/>
</dbReference>
<dbReference type="InterPro" id="IPR006073">
    <property type="entry name" value="GTP-bd"/>
</dbReference>
<keyword evidence="7 9" id="KW-0460">Magnesium</keyword>